<dbReference type="InterPro" id="IPR042070">
    <property type="entry name" value="PucR_C-HTH_sf"/>
</dbReference>
<comment type="caution">
    <text evidence="2">The sequence shown here is derived from an EMBL/GenBank/DDBJ whole genome shotgun (WGS) entry which is preliminary data.</text>
</comment>
<evidence type="ECO:0000313" key="3">
    <source>
        <dbReference type="Proteomes" id="UP000824130"/>
    </source>
</evidence>
<proteinExistence type="predicted"/>
<name>A0A9D1N5P5_9FIRM</name>
<protein>
    <submittedName>
        <fullName evidence="2">Helix-turn-helix domain-containing protein</fullName>
    </submittedName>
</protein>
<feature type="non-terminal residue" evidence="2">
    <location>
        <position position="1"/>
    </location>
</feature>
<reference evidence="2" key="1">
    <citation type="submission" date="2020-10" db="EMBL/GenBank/DDBJ databases">
        <authorList>
            <person name="Gilroy R."/>
        </authorList>
    </citation>
    <scope>NUCLEOTIDE SEQUENCE</scope>
    <source>
        <strain evidence="2">ChiSjej4B22-8349</strain>
    </source>
</reference>
<dbReference type="Pfam" id="PF13556">
    <property type="entry name" value="HTH_30"/>
    <property type="match status" value="1"/>
</dbReference>
<organism evidence="2 3">
    <name type="scientific">Candidatus Allocopromorpha excrementipullorum</name>
    <dbReference type="NCBI Taxonomy" id="2840743"/>
    <lineage>
        <taxon>Bacteria</taxon>
        <taxon>Bacillati</taxon>
        <taxon>Bacillota</taxon>
        <taxon>Clostridia</taxon>
        <taxon>Eubacteriales</taxon>
        <taxon>Eubacteriaceae</taxon>
        <taxon>Eubacteriaceae incertae sedis</taxon>
        <taxon>Candidatus Allocopromorpha</taxon>
    </lineage>
</organism>
<sequence length="101" mass="11959">VAGEKEVQEYRDRIEEMLLRPAAKHMPLLETALAFAEWGGNVERTAEVLCQHKNTVRYRVERIREIFGAGNNMELYGRLYMFVKIYKAWPYLKMFFRSPVS</sequence>
<evidence type="ECO:0000259" key="1">
    <source>
        <dbReference type="Pfam" id="PF13556"/>
    </source>
</evidence>
<dbReference type="EMBL" id="DVOB01000017">
    <property type="protein sequence ID" value="HIU95227.1"/>
    <property type="molecule type" value="Genomic_DNA"/>
</dbReference>
<dbReference type="Proteomes" id="UP000824130">
    <property type="component" value="Unassembled WGS sequence"/>
</dbReference>
<accession>A0A9D1N5P5</accession>
<feature type="domain" description="PucR C-terminal helix-turn-helix" evidence="1">
    <location>
        <begin position="28"/>
        <end position="69"/>
    </location>
</feature>
<dbReference type="AlphaFoldDB" id="A0A9D1N5P5"/>
<evidence type="ECO:0000313" key="2">
    <source>
        <dbReference type="EMBL" id="HIU95227.1"/>
    </source>
</evidence>
<dbReference type="Gene3D" id="1.10.10.2840">
    <property type="entry name" value="PucR C-terminal helix-turn-helix domain"/>
    <property type="match status" value="1"/>
</dbReference>
<reference evidence="2" key="2">
    <citation type="journal article" date="2021" name="PeerJ">
        <title>Extensive microbial diversity within the chicken gut microbiome revealed by metagenomics and culture.</title>
        <authorList>
            <person name="Gilroy R."/>
            <person name="Ravi A."/>
            <person name="Getino M."/>
            <person name="Pursley I."/>
            <person name="Horton D.L."/>
            <person name="Alikhan N.F."/>
            <person name="Baker D."/>
            <person name="Gharbi K."/>
            <person name="Hall N."/>
            <person name="Watson M."/>
            <person name="Adriaenssens E.M."/>
            <person name="Foster-Nyarko E."/>
            <person name="Jarju S."/>
            <person name="Secka A."/>
            <person name="Antonio M."/>
            <person name="Oren A."/>
            <person name="Chaudhuri R.R."/>
            <person name="La Ragione R."/>
            <person name="Hildebrand F."/>
            <person name="Pallen M.J."/>
        </authorList>
    </citation>
    <scope>NUCLEOTIDE SEQUENCE</scope>
    <source>
        <strain evidence="2">ChiSjej4B22-8349</strain>
    </source>
</reference>
<gene>
    <name evidence="2" type="ORF">IAD25_00755</name>
</gene>
<dbReference type="InterPro" id="IPR025736">
    <property type="entry name" value="PucR_C-HTH_dom"/>
</dbReference>